<evidence type="ECO:0000313" key="7">
    <source>
        <dbReference type="EnsemblMetazoa" id="XP_022668870"/>
    </source>
</evidence>
<dbReference type="GO" id="GO:0033290">
    <property type="term" value="C:eukaryotic 48S preinitiation complex"/>
    <property type="evidence" value="ECO:0007669"/>
    <property type="project" value="UniProtKB-UniRule"/>
</dbReference>
<dbReference type="Pfam" id="PF01399">
    <property type="entry name" value="PCI"/>
    <property type="match status" value="1"/>
</dbReference>
<feature type="compositionally biased region" description="Acidic residues" evidence="5">
    <location>
        <begin position="11"/>
        <end position="21"/>
    </location>
</feature>
<sequence>MSRFFARSDSESETESSEDEQQVIAKAQTQAAAAFGLSDDEDDVKRVVRSAIEKRYEELTELIKQIRNHKKIKDMAKILSTFENLTQAFTKAKPVIDKEEGGKVPCFYIRILAEIEDFIMECWEDREARKSMSKNNSKGLATLRQRIKKYNKDFEKEIAAWKANPVEDDADDKADAGAGSESEESDSESQEEQKRIETKETKKKDALKSLMKSDKEKDTGSEDDSEDSMDWGSSDDETTSSDSDDDKYAGNLAAKFLKRVGPGAEKEDKDKERKRKEKKESQRKRRREGEEDDGEGWEEVVGGVPMQVEKPKMFAKDAEINHQSVLKKLNEIVAARGKKGTDRNEQIAMLSELLSIADQNNLGAAFQVKIMFAIISALFDYNLKIAPCMKQEMWHKTLSYINQILDDLFEFADKLTIGENILEENEVLNEEPYKVKGCILTVIEKMDEEFTKILQNADAHSPEYIERLKDEITVCKIIDRLQEYLESRGSHSELCRVYLRKIDHVYYKFDSRVLENKDAKVQDKNKENSAQLMGRLCKFIYAKDSTDRIRTQAILCHIYHSALHDCWYEARDLMLMSHLQDSIQCADVATQILYNRALVQLGLCAFRHGNIRDAHNALLDIQSGGRAKEMLAQGLLPQRQQERTTEQEKIEKRRQMPFHKHINLELFECVYLVSAMLLEIPAIVAHELDGRKRMISKSFHYQLRNTERQALVGPPESMREHVVAASKAMRVGNWRACRAFVINDKMNAKVWDLFHRADEVRTMIEQKIKEESLRTYLFMYSCVYDSLSLRTLASQFELEFAGVHSIVSKMIISDELAASVDEPNQLIVMHRSEPTRIQALALQLTDKVTQLMEHNDKLWDVKQGAYFGRPGGHQGGYRDNRGDRDGGYKDRRGGDYRGEGERQWGGNRGHRRDRGERRDRDHHRGHHDGNRRGDRDRDHRGERDNRDMQHTYRHEQAAY</sequence>
<dbReference type="RefSeq" id="XP_022668871.1">
    <property type="nucleotide sequence ID" value="XM_022813136.1"/>
</dbReference>
<dbReference type="GO" id="GO:0001732">
    <property type="term" value="P:formation of cytoplasmic translation initiation complex"/>
    <property type="evidence" value="ECO:0007669"/>
    <property type="project" value="UniProtKB-UniRule"/>
</dbReference>
<comment type="subunit">
    <text evidence="4">Component of the eukaryotic translation initiation factor 3 (eIF-3) complex.</text>
</comment>
<dbReference type="InterPro" id="IPR000717">
    <property type="entry name" value="PCI_dom"/>
</dbReference>
<evidence type="ECO:0000313" key="8">
    <source>
        <dbReference type="Proteomes" id="UP000594260"/>
    </source>
</evidence>
<dbReference type="GO" id="GO:0003743">
    <property type="term" value="F:translation initiation factor activity"/>
    <property type="evidence" value="ECO:0007669"/>
    <property type="project" value="UniProtKB-UniRule"/>
</dbReference>
<dbReference type="PROSITE" id="PS50250">
    <property type="entry name" value="PCI"/>
    <property type="match status" value="1"/>
</dbReference>
<dbReference type="GO" id="GO:0031369">
    <property type="term" value="F:translation initiation factor binding"/>
    <property type="evidence" value="ECO:0007669"/>
    <property type="project" value="InterPro"/>
</dbReference>
<dbReference type="AlphaFoldDB" id="A0A7M7KLX3"/>
<dbReference type="InParanoid" id="A0A7M7KLX3"/>
<keyword evidence="3 4" id="KW-0648">Protein biosynthesis</keyword>
<dbReference type="Proteomes" id="UP000594260">
    <property type="component" value="Unplaced"/>
</dbReference>
<dbReference type="Pfam" id="PF26569">
    <property type="entry name" value="EIF3CL_C"/>
    <property type="match status" value="1"/>
</dbReference>
<dbReference type="KEGG" id="vde:111253559"/>
<dbReference type="RefSeq" id="XP_022668870.1">
    <property type="nucleotide sequence ID" value="XM_022813135.1"/>
</dbReference>
<feature type="region of interest" description="Disordered" evidence="5">
    <location>
        <begin position="869"/>
        <end position="959"/>
    </location>
</feature>
<proteinExistence type="inferred from homology"/>
<dbReference type="SMART" id="SM00088">
    <property type="entry name" value="PINT"/>
    <property type="match status" value="1"/>
</dbReference>
<dbReference type="RefSeq" id="XP_022668869.1">
    <property type="nucleotide sequence ID" value="XM_022813134.1"/>
</dbReference>
<dbReference type="EnsemblMetazoa" id="XM_022813136">
    <property type="protein sequence ID" value="XP_022668871"/>
    <property type="gene ID" value="LOC111253559"/>
</dbReference>
<feature type="region of interest" description="Disordered" evidence="5">
    <location>
        <begin position="161"/>
        <end position="299"/>
    </location>
</feature>
<dbReference type="EnsemblMetazoa" id="XM_022813135">
    <property type="protein sequence ID" value="XP_022668870"/>
    <property type="gene ID" value="LOC111253559"/>
</dbReference>
<feature type="compositionally biased region" description="Basic and acidic residues" evidence="5">
    <location>
        <begin position="876"/>
        <end position="902"/>
    </location>
</feature>
<comment type="subcellular location">
    <subcellularLocation>
        <location evidence="4">Cytoplasm</location>
    </subcellularLocation>
</comment>
<dbReference type="InterPro" id="IPR027516">
    <property type="entry name" value="EIF3C"/>
</dbReference>
<evidence type="ECO:0000256" key="2">
    <source>
        <dbReference type="ARBA" id="ARBA00022540"/>
    </source>
</evidence>
<dbReference type="GO" id="GO:0016282">
    <property type="term" value="C:eukaryotic 43S preinitiation complex"/>
    <property type="evidence" value="ECO:0007669"/>
    <property type="project" value="UniProtKB-UniRule"/>
</dbReference>
<evidence type="ECO:0000256" key="4">
    <source>
        <dbReference type="HAMAP-Rule" id="MF_03002"/>
    </source>
</evidence>
<dbReference type="OrthoDB" id="29647at2759"/>
<evidence type="ECO:0000256" key="3">
    <source>
        <dbReference type="ARBA" id="ARBA00022917"/>
    </source>
</evidence>
<dbReference type="GO" id="GO:0005852">
    <property type="term" value="C:eukaryotic translation initiation factor 3 complex"/>
    <property type="evidence" value="ECO:0007669"/>
    <property type="project" value="UniProtKB-UniRule"/>
</dbReference>
<comment type="similarity">
    <text evidence="4">Belongs to the eIF-3 subunit C family.</text>
</comment>
<dbReference type="PANTHER" id="PTHR13937:SF0">
    <property type="entry name" value="EUKARYOTIC TRANSLATION INITIATION FACTOR 3 SUBUNIT C-RELATED"/>
    <property type="match status" value="1"/>
</dbReference>
<dbReference type="InterPro" id="IPR008905">
    <property type="entry name" value="EIF3C_N_dom"/>
</dbReference>
<feature type="compositionally biased region" description="Acidic residues" evidence="5">
    <location>
        <begin position="221"/>
        <end position="245"/>
    </location>
</feature>
<protein>
    <recommendedName>
        <fullName evidence="4">Eukaryotic translation initiation factor 3 subunit C</fullName>
        <shortName evidence="4">eIF3c</shortName>
    </recommendedName>
    <alternativeName>
        <fullName evidence="4">Eukaryotic translation initiation factor 3 subunit 8</fullName>
    </alternativeName>
</protein>
<dbReference type="InterPro" id="IPR036390">
    <property type="entry name" value="WH_DNA-bd_sf"/>
</dbReference>
<feature type="compositionally biased region" description="Basic and acidic residues" evidence="5">
    <location>
        <begin position="927"/>
        <end position="959"/>
    </location>
</feature>
<dbReference type="HAMAP" id="MF_03002">
    <property type="entry name" value="eIF3c"/>
    <property type="match status" value="1"/>
</dbReference>
<dbReference type="OMA" id="FRCGLIK"/>
<dbReference type="PANTHER" id="PTHR13937">
    <property type="entry name" value="EUKARYOTIC TRANSLATION INITATION FACTOR 3, SUBUNIT 8 EIF3S8 -RELATED"/>
    <property type="match status" value="1"/>
</dbReference>
<feature type="compositionally biased region" description="Basic and acidic residues" evidence="5">
    <location>
        <begin position="191"/>
        <end position="220"/>
    </location>
</feature>
<dbReference type="SUPFAM" id="SSF46785">
    <property type="entry name" value="Winged helix' DNA-binding domain"/>
    <property type="match status" value="1"/>
</dbReference>
<dbReference type="EnsemblMetazoa" id="XM_022813133">
    <property type="protein sequence ID" value="XP_022668868"/>
    <property type="gene ID" value="LOC111253559"/>
</dbReference>
<feature type="domain" description="PCI" evidence="6">
    <location>
        <begin position="658"/>
        <end position="834"/>
    </location>
</feature>
<reference evidence="7" key="1">
    <citation type="submission" date="2021-01" db="UniProtKB">
        <authorList>
            <consortium name="EnsemblMetazoa"/>
        </authorList>
    </citation>
    <scope>IDENTIFICATION</scope>
</reference>
<feature type="region of interest" description="Disordered" evidence="5">
    <location>
        <begin position="1"/>
        <end position="23"/>
    </location>
</feature>
<dbReference type="RefSeq" id="XP_022668868.1">
    <property type="nucleotide sequence ID" value="XM_022813133.1"/>
</dbReference>
<dbReference type="GeneID" id="111253559"/>
<feature type="compositionally biased region" description="Basic and acidic residues" evidence="5">
    <location>
        <begin position="1"/>
        <end position="10"/>
    </location>
</feature>
<dbReference type="EnsemblMetazoa" id="XM_022813134">
    <property type="protein sequence ID" value="XP_022668869"/>
    <property type="gene ID" value="LOC111253559"/>
</dbReference>
<evidence type="ECO:0000259" key="6">
    <source>
        <dbReference type="PROSITE" id="PS50250"/>
    </source>
</evidence>
<evidence type="ECO:0000256" key="1">
    <source>
        <dbReference type="ARBA" id="ARBA00022490"/>
    </source>
</evidence>
<evidence type="ECO:0000256" key="5">
    <source>
        <dbReference type="SAM" id="MobiDB-lite"/>
    </source>
</evidence>
<organism evidence="7 8">
    <name type="scientific">Varroa destructor</name>
    <name type="common">Honeybee mite</name>
    <dbReference type="NCBI Taxonomy" id="109461"/>
    <lineage>
        <taxon>Eukaryota</taxon>
        <taxon>Metazoa</taxon>
        <taxon>Ecdysozoa</taxon>
        <taxon>Arthropoda</taxon>
        <taxon>Chelicerata</taxon>
        <taxon>Arachnida</taxon>
        <taxon>Acari</taxon>
        <taxon>Parasitiformes</taxon>
        <taxon>Mesostigmata</taxon>
        <taxon>Gamasina</taxon>
        <taxon>Dermanyssoidea</taxon>
        <taxon>Varroidae</taxon>
        <taxon>Varroa</taxon>
    </lineage>
</organism>
<dbReference type="Pfam" id="PF05470">
    <property type="entry name" value="eIF-3c_N"/>
    <property type="match status" value="1"/>
</dbReference>
<keyword evidence="1 4" id="KW-0963">Cytoplasm</keyword>
<keyword evidence="2 4" id="KW-0396">Initiation factor</keyword>
<accession>A0A7M7KLX3</accession>
<dbReference type="CTD" id="8663"/>
<comment type="function">
    <text evidence="4">Component of the eukaryotic translation initiation factor 3 (eIF-3) complex, which is involved in protein synthesis of a specialized repertoire of mRNAs and, together with other initiation factors, stimulates binding of mRNA and methionyl-tRNAi to the 40S ribosome. The eIF-3 complex specifically targets and initiates translation of a subset of mRNAs involved in cell proliferation.</text>
</comment>
<dbReference type="GO" id="GO:0003723">
    <property type="term" value="F:RNA binding"/>
    <property type="evidence" value="ECO:0007669"/>
    <property type="project" value="InterPro"/>
</dbReference>
<dbReference type="FunCoup" id="A0A7M7KLX3">
    <property type="interactions" value="1765"/>
</dbReference>
<dbReference type="InterPro" id="IPR058999">
    <property type="entry name" value="EIF3CL_C"/>
</dbReference>
<feature type="compositionally biased region" description="Acidic residues" evidence="5">
    <location>
        <begin position="181"/>
        <end position="190"/>
    </location>
</feature>
<feature type="compositionally biased region" description="Basic residues" evidence="5">
    <location>
        <begin position="272"/>
        <end position="286"/>
    </location>
</feature>
<name>A0A7M7KLX3_VARDE</name>
<keyword evidence="8" id="KW-1185">Reference proteome</keyword>